<feature type="chain" id="PRO_5020790130" evidence="2">
    <location>
        <begin position="28"/>
        <end position="103"/>
    </location>
</feature>
<evidence type="ECO:0000256" key="2">
    <source>
        <dbReference type="SAM" id="SignalP"/>
    </source>
</evidence>
<dbReference type="AlphaFoldDB" id="A0A4R5VSV6"/>
<protein>
    <submittedName>
        <fullName evidence="3">Uncharacterized protein</fullName>
    </submittedName>
</protein>
<evidence type="ECO:0000313" key="3">
    <source>
        <dbReference type="EMBL" id="TDK61959.1"/>
    </source>
</evidence>
<accession>A0A4R5VSV6</accession>
<name>A0A4R5VSV6_9BURK</name>
<proteinExistence type="predicted"/>
<feature type="signal peptide" evidence="2">
    <location>
        <begin position="1"/>
        <end position="27"/>
    </location>
</feature>
<evidence type="ECO:0000313" key="4">
    <source>
        <dbReference type="Proteomes" id="UP000294829"/>
    </source>
</evidence>
<reference evidence="3 4" key="1">
    <citation type="submission" date="2019-03" db="EMBL/GenBank/DDBJ databases">
        <title>Sapientia aquatica gen. nov., sp. nov., isolated from a crater lake.</title>
        <authorList>
            <person name="Felfoldi T."/>
            <person name="Szabo A."/>
            <person name="Toth E."/>
            <person name="Schumann P."/>
            <person name="Keki Z."/>
            <person name="Marialigeti K."/>
            <person name="Mathe I."/>
        </authorList>
    </citation>
    <scope>NUCLEOTIDE SEQUENCE [LARGE SCALE GENOMIC DNA]</scope>
    <source>
        <strain evidence="3 4">SA-152</strain>
    </source>
</reference>
<dbReference type="PROSITE" id="PS51257">
    <property type="entry name" value="PROKAR_LIPOPROTEIN"/>
    <property type="match status" value="1"/>
</dbReference>
<organism evidence="3 4">
    <name type="scientific">Sapientia aquatica</name>
    <dbReference type="NCBI Taxonomy" id="1549640"/>
    <lineage>
        <taxon>Bacteria</taxon>
        <taxon>Pseudomonadati</taxon>
        <taxon>Pseudomonadota</taxon>
        <taxon>Betaproteobacteria</taxon>
        <taxon>Burkholderiales</taxon>
        <taxon>Oxalobacteraceae</taxon>
        <taxon>Sapientia</taxon>
    </lineage>
</organism>
<keyword evidence="2" id="KW-0732">Signal</keyword>
<sequence length="103" mass="10939">MKSSPVLNLVSIRGLIAAMSAASMLCACGGQINVDPNLASALDDSTAIVIAANLGQYRPMQYESTRLNSVLTQQINAVDEQLEAQQNQALDQSENNNDNSSRG</sequence>
<evidence type="ECO:0000256" key="1">
    <source>
        <dbReference type="SAM" id="MobiDB-lite"/>
    </source>
</evidence>
<feature type="region of interest" description="Disordered" evidence="1">
    <location>
        <begin position="84"/>
        <end position="103"/>
    </location>
</feature>
<keyword evidence="4" id="KW-1185">Reference proteome</keyword>
<dbReference type="RefSeq" id="WP_133330694.1">
    <property type="nucleotide sequence ID" value="NZ_SMYL01000012.1"/>
</dbReference>
<comment type="caution">
    <text evidence="3">The sequence shown here is derived from an EMBL/GenBank/DDBJ whole genome shotgun (WGS) entry which is preliminary data.</text>
</comment>
<dbReference type="EMBL" id="SMYL01000012">
    <property type="protein sequence ID" value="TDK61959.1"/>
    <property type="molecule type" value="Genomic_DNA"/>
</dbReference>
<gene>
    <name evidence="3" type="ORF">E2I14_16905</name>
</gene>
<dbReference type="Proteomes" id="UP000294829">
    <property type="component" value="Unassembled WGS sequence"/>
</dbReference>